<evidence type="ECO:0000259" key="1">
    <source>
        <dbReference type="Pfam" id="PF04101"/>
    </source>
</evidence>
<proteinExistence type="predicted"/>
<keyword evidence="2" id="KW-0808">Transferase</keyword>
<dbReference type="Pfam" id="PF04101">
    <property type="entry name" value="Glyco_tran_28_C"/>
    <property type="match status" value="1"/>
</dbReference>
<keyword evidence="3" id="KW-1185">Reference proteome</keyword>
<gene>
    <name evidence="2" type="ORF">FBQ74_03670</name>
</gene>
<dbReference type="OrthoDB" id="7186565at2"/>
<reference evidence="2 3" key="1">
    <citation type="submission" date="2019-04" db="EMBL/GenBank/DDBJ databases">
        <title>Salinimonas iocasae sp. nov., a halophilic bacterium isolated from the outer tube casing of tubeworms in Okinawa Trough.</title>
        <authorList>
            <person name="Zhang H."/>
            <person name="Wang H."/>
            <person name="Li C."/>
        </authorList>
    </citation>
    <scope>NUCLEOTIDE SEQUENCE [LARGE SCALE GENOMIC DNA]</scope>
    <source>
        <strain evidence="2 3">KX18D6</strain>
    </source>
</reference>
<name>A0A5B7YBG0_9ALTE</name>
<dbReference type="Proteomes" id="UP000304912">
    <property type="component" value="Chromosome"/>
</dbReference>
<evidence type="ECO:0000313" key="2">
    <source>
        <dbReference type="EMBL" id="QCZ92623.1"/>
    </source>
</evidence>
<dbReference type="KEGG" id="salk:FBQ74_03670"/>
<dbReference type="GO" id="GO:0016758">
    <property type="term" value="F:hexosyltransferase activity"/>
    <property type="evidence" value="ECO:0007669"/>
    <property type="project" value="InterPro"/>
</dbReference>
<dbReference type="EMBL" id="CP039852">
    <property type="protein sequence ID" value="QCZ92623.1"/>
    <property type="molecule type" value="Genomic_DNA"/>
</dbReference>
<protein>
    <submittedName>
        <fullName evidence="2">Glycosyl transferase family 28</fullName>
    </submittedName>
</protein>
<organism evidence="2 3">
    <name type="scientific">Salinimonas iocasae</name>
    <dbReference type="NCBI Taxonomy" id="2572577"/>
    <lineage>
        <taxon>Bacteria</taxon>
        <taxon>Pseudomonadati</taxon>
        <taxon>Pseudomonadota</taxon>
        <taxon>Gammaproteobacteria</taxon>
        <taxon>Alteromonadales</taxon>
        <taxon>Alteromonadaceae</taxon>
        <taxon>Alteromonas/Salinimonas group</taxon>
        <taxon>Salinimonas</taxon>
    </lineage>
</organism>
<feature type="domain" description="Glycosyl transferase family 28 C-terminal" evidence="1">
    <location>
        <begin position="22"/>
        <end position="153"/>
    </location>
</feature>
<accession>A0A5B7YBG0</accession>
<evidence type="ECO:0000313" key="3">
    <source>
        <dbReference type="Proteomes" id="UP000304912"/>
    </source>
</evidence>
<sequence length="180" mass="20029">MADTVAKSGSTNRASISGKSIMIFLTVGTQLPFDRFVELVDTWAEANPHMEIFAQIGHGDYQPKHMKYCAFLDEQSYKREFEKASIVLAHAAMGSIITSLMEAKPVLVFPRIAALGEHRNEHQLATCRNFEKLDGCYVSYDKEQLFATLDDITTLRAGSLGQYANPALLNSIDNFISTQC</sequence>
<dbReference type="InterPro" id="IPR007235">
    <property type="entry name" value="Glyco_trans_28_C"/>
</dbReference>
<dbReference type="AlphaFoldDB" id="A0A5B7YBG0"/>
<dbReference type="Gene3D" id="3.40.50.2000">
    <property type="entry name" value="Glycogen Phosphorylase B"/>
    <property type="match status" value="1"/>
</dbReference>